<dbReference type="Gene3D" id="3.90.190.10">
    <property type="entry name" value="Protein tyrosine phosphatase superfamily"/>
    <property type="match status" value="1"/>
</dbReference>
<dbReference type="PROSITE" id="PS50054">
    <property type="entry name" value="TYR_PHOSPHATASE_DUAL"/>
    <property type="match status" value="1"/>
</dbReference>
<comment type="similarity">
    <text evidence="1">Belongs to the protein-tyrosine phosphatase family. Non-receptor class dual specificity subfamily.</text>
</comment>
<dbReference type="GO" id="GO:0005634">
    <property type="term" value="C:nucleus"/>
    <property type="evidence" value="ECO:0007669"/>
    <property type="project" value="TreeGrafter"/>
</dbReference>
<feature type="domain" description="Tyrosine specific protein phosphatases" evidence="6">
    <location>
        <begin position="87"/>
        <end position="146"/>
    </location>
</feature>
<proteinExistence type="inferred from homology"/>
<keyword evidence="4" id="KW-0904">Protein phosphatase</keyword>
<dbReference type="InterPro" id="IPR029021">
    <property type="entry name" value="Prot-tyrosine_phosphatase-like"/>
</dbReference>
<dbReference type="AlphaFoldDB" id="A0AAN6KNA3"/>
<dbReference type="GO" id="GO:0008138">
    <property type="term" value="F:protein tyrosine/serine/threonine phosphatase activity"/>
    <property type="evidence" value="ECO:0007669"/>
    <property type="project" value="TreeGrafter"/>
</dbReference>
<reference evidence="7" key="1">
    <citation type="submission" date="2023-06" db="EMBL/GenBank/DDBJ databases">
        <title>Black Yeasts Isolated from many extreme environments.</title>
        <authorList>
            <person name="Coleine C."/>
            <person name="Stajich J.E."/>
            <person name="Selbmann L."/>
        </authorList>
    </citation>
    <scope>NUCLEOTIDE SEQUENCE</scope>
    <source>
        <strain evidence="7">CCFEE 5200</strain>
    </source>
</reference>
<accession>A0AAN6KNA3</accession>
<sequence>MPPARFWEFAHLSDDFKNMGWLDQVPRAGKLFIGGLHALYQKPELFAQATITHVVTVLDFDIYEAGSLKQYEHLMLRVEDDPNENLLKYFKESNAYIEAALAAGGGVFVHCAMGKSRSATIVCAYLMKRYGVSPEVALAQLCEGRPVCSPNQGFMEQLEVFQEMLQAPDEGTADAAYQKWFKDRRKMDWWAWEKRTKDAKFPAPLDTVTSIAVD</sequence>
<dbReference type="InterPro" id="IPR016130">
    <property type="entry name" value="Tyr_Pase_AS"/>
</dbReference>
<keyword evidence="8" id="KW-1185">Reference proteome</keyword>
<organism evidence="7 8">
    <name type="scientific">Friedmanniomyces endolithicus</name>
    <dbReference type="NCBI Taxonomy" id="329885"/>
    <lineage>
        <taxon>Eukaryota</taxon>
        <taxon>Fungi</taxon>
        <taxon>Dikarya</taxon>
        <taxon>Ascomycota</taxon>
        <taxon>Pezizomycotina</taxon>
        <taxon>Dothideomycetes</taxon>
        <taxon>Dothideomycetidae</taxon>
        <taxon>Mycosphaerellales</taxon>
        <taxon>Teratosphaeriaceae</taxon>
        <taxon>Friedmanniomyces</taxon>
    </lineage>
</organism>
<evidence type="ECO:0000256" key="3">
    <source>
        <dbReference type="ARBA" id="ARBA00022801"/>
    </source>
</evidence>
<evidence type="ECO:0000313" key="8">
    <source>
        <dbReference type="Proteomes" id="UP001175353"/>
    </source>
</evidence>
<dbReference type="GO" id="GO:0004725">
    <property type="term" value="F:protein tyrosine phosphatase activity"/>
    <property type="evidence" value="ECO:0007669"/>
    <property type="project" value="UniProtKB-EC"/>
</dbReference>
<dbReference type="InterPro" id="IPR000340">
    <property type="entry name" value="Dual-sp_phosphatase_cat-dom"/>
</dbReference>
<dbReference type="SUPFAM" id="SSF52799">
    <property type="entry name" value="(Phosphotyrosine protein) phosphatases II"/>
    <property type="match status" value="1"/>
</dbReference>
<protein>
    <recommendedName>
        <fullName evidence="2">protein-tyrosine-phosphatase</fullName>
        <ecNumber evidence="2">3.1.3.48</ecNumber>
    </recommendedName>
</protein>
<dbReference type="Pfam" id="PF00782">
    <property type="entry name" value="DSPc"/>
    <property type="match status" value="1"/>
</dbReference>
<evidence type="ECO:0000313" key="7">
    <source>
        <dbReference type="EMBL" id="KAK0992121.1"/>
    </source>
</evidence>
<gene>
    <name evidence="7" type="ORF">LTR91_008373</name>
</gene>
<dbReference type="InterPro" id="IPR020422">
    <property type="entry name" value="TYR_PHOSPHATASE_DUAL_dom"/>
</dbReference>
<dbReference type="InterPro" id="IPR000387">
    <property type="entry name" value="Tyr_Pase_dom"/>
</dbReference>
<feature type="domain" description="Tyrosine-protein phosphatase" evidence="5">
    <location>
        <begin position="23"/>
        <end position="167"/>
    </location>
</feature>
<dbReference type="SMART" id="SM00195">
    <property type="entry name" value="DSPc"/>
    <property type="match status" value="1"/>
</dbReference>
<keyword evidence="3" id="KW-0378">Hydrolase</keyword>
<evidence type="ECO:0000259" key="5">
    <source>
        <dbReference type="PROSITE" id="PS50054"/>
    </source>
</evidence>
<dbReference type="PANTHER" id="PTHR45848:SF4">
    <property type="entry name" value="DUAL SPECIFICITY PROTEIN PHOSPHATASE 12"/>
    <property type="match status" value="1"/>
</dbReference>
<comment type="caution">
    <text evidence="7">The sequence shown here is derived from an EMBL/GenBank/DDBJ whole genome shotgun (WGS) entry which is preliminary data.</text>
</comment>
<evidence type="ECO:0000256" key="2">
    <source>
        <dbReference type="ARBA" id="ARBA00013064"/>
    </source>
</evidence>
<dbReference type="EMBL" id="JAUJLE010000064">
    <property type="protein sequence ID" value="KAK0992121.1"/>
    <property type="molecule type" value="Genomic_DNA"/>
</dbReference>
<dbReference type="PROSITE" id="PS50056">
    <property type="entry name" value="TYR_PHOSPHATASE_2"/>
    <property type="match status" value="1"/>
</dbReference>
<dbReference type="PROSITE" id="PS00383">
    <property type="entry name" value="TYR_PHOSPHATASE_1"/>
    <property type="match status" value="1"/>
</dbReference>
<dbReference type="PANTHER" id="PTHR45848">
    <property type="entry name" value="DUAL SPECIFICITY PROTEIN PHOSPHATASE 12 FAMILY MEMBER"/>
    <property type="match status" value="1"/>
</dbReference>
<name>A0AAN6KNA3_9PEZI</name>
<dbReference type="Proteomes" id="UP001175353">
    <property type="component" value="Unassembled WGS sequence"/>
</dbReference>
<evidence type="ECO:0000259" key="6">
    <source>
        <dbReference type="PROSITE" id="PS50056"/>
    </source>
</evidence>
<dbReference type="EC" id="3.1.3.48" evidence="2"/>
<evidence type="ECO:0000256" key="4">
    <source>
        <dbReference type="ARBA" id="ARBA00022912"/>
    </source>
</evidence>
<evidence type="ECO:0000256" key="1">
    <source>
        <dbReference type="ARBA" id="ARBA00008601"/>
    </source>
</evidence>